<keyword evidence="3" id="KW-1185">Reference proteome</keyword>
<evidence type="ECO:0000313" key="3">
    <source>
        <dbReference type="Proteomes" id="UP000621492"/>
    </source>
</evidence>
<evidence type="ECO:0000259" key="1">
    <source>
        <dbReference type="SMART" id="SM00914"/>
    </source>
</evidence>
<comment type="caution">
    <text evidence="2">The sequence shown here is derived from an EMBL/GenBank/DDBJ whole genome shotgun (WGS) entry which is preliminary data.</text>
</comment>
<gene>
    <name evidence="2" type="ORF">GCM10011409_35940</name>
</gene>
<accession>A0A9W5U1G5</accession>
<dbReference type="EMBL" id="BMJD01000039">
    <property type="protein sequence ID" value="GGB55139.1"/>
    <property type="molecule type" value="Genomic_DNA"/>
</dbReference>
<dbReference type="InterPro" id="IPR014957">
    <property type="entry name" value="IDEAL_dom"/>
</dbReference>
<dbReference type="InterPro" id="IPR027393">
    <property type="entry name" value="Virus_scaffolding_prot_C"/>
</dbReference>
<evidence type="ECO:0000313" key="2">
    <source>
        <dbReference type="EMBL" id="GGB55139.1"/>
    </source>
</evidence>
<reference evidence="2" key="2">
    <citation type="submission" date="2020-09" db="EMBL/GenBank/DDBJ databases">
        <authorList>
            <person name="Sun Q."/>
            <person name="Zhou Y."/>
        </authorList>
    </citation>
    <scope>NUCLEOTIDE SEQUENCE</scope>
    <source>
        <strain evidence="2">CGMCC 1.15454</strain>
    </source>
</reference>
<dbReference type="Pfam" id="PF08858">
    <property type="entry name" value="IDEAL"/>
    <property type="match status" value="1"/>
</dbReference>
<proteinExistence type="predicted"/>
<feature type="domain" description="IDEAL" evidence="1">
    <location>
        <begin position="112"/>
        <end position="144"/>
    </location>
</feature>
<organism evidence="2 3">
    <name type="scientific">Lentibacillus populi</name>
    <dbReference type="NCBI Taxonomy" id="1827502"/>
    <lineage>
        <taxon>Bacteria</taxon>
        <taxon>Bacillati</taxon>
        <taxon>Bacillota</taxon>
        <taxon>Bacilli</taxon>
        <taxon>Bacillales</taxon>
        <taxon>Bacillaceae</taxon>
        <taxon>Lentibacillus</taxon>
    </lineage>
</organism>
<sequence length="144" mass="17057">MVTVKMLKPYYIKADDEYVRVILAYQYFTVLIHDQLYHFVPVKAKEIRINRRTQEVDNIDASFAFQKGKDIIHIPMTKLVSLPDFMNELRKIIQPYYINDISSTAKNEIAVIIDELERQNLKRLIDQALDERNEEAFHSLVKKL</sequence>
<dbReference type="Gene3D" id="4.10.810.10">
    <property type="entry name" value="Virus Scaffolding Protein, Chain A"/>
    <property type="match status" value="1"/>
</dbReference>
<dbReference type="Proteomes" id="UP000621492">
    <property type="component" value="Unassembled WGS sequence"/>
</dbReference>
<dbReference type="AlphaFoldDB" id="A0A9W5U1G5"/>
<dbReference type="SMART" id="SM00914">
    <property type="entry name" value="IDEAL"/>
    <property type="match status" value="1"/>
</dbReference>
<protein>
    <recommendedName>
        <fullName evidence="1">IDEAL domain-containing protein</fullName>
    </recommendedName>
</protein>
<name>A0A9W5U1G5_9BACI</name>
<reference evidence="2" key="1">
    <citation type="journal article" date="2014" name="Int. J. Syst. Evol. Microbiol.">
        <title>Complete genome sequence of Corynebacterium casei LMG S-19264T (=DSM 44701T), isolated from a smear-ripened cheese.</title>
        <authorList>
            <consortium name="US DOE Joint Genome Institute (JGI-PGF)"/>
            <person name="Walter F."/>
            <person name="Albersmeier A."/>
            <person name="Kalinowski J."/>
            <person name="Ruckert C."/>
        </authorList>
    </citation>
    <scope>NUCLEOTIDE SEQUENCE</scope>
    <source>
        <strain evidence="2">CGMCC 1.15454</strain>
    </source>
</reference>